<dbReference type="AlphaFoldDB" id="A0A0E9XXJ6"/>
<reference evidence="1" key="1">
    <citation type="submission" date="2014-11" db="EMBL/GenBank/DDBJ databases">
        <authorList>
            <person name="Amaro Gonzalez C."/>
        </authorList>
    </citation>
    <scope>NUCLEOTIDE SEQUENCE</scope>
</reference>
<evidence type="ECO:0000313" key="1">
    <source>
        <dbReference type="EMBL" id="JAI07365.1"/>
    </source>
</evidence>
<accession>A0A0E9XXJ6</accession>
<protein>
    <submittedName>
        <fullName evidence="1">Uncharacterized protein</fullName>
    </submittedName>
</protein>
<sequence>MVQSSLNLCLGLLCCEVSVCRPQKQDFQDLEVLISAL</sequence>
<organism evidence="1">
    <name type="scientific">Anguilla anguilla</name>
    <name type="common">European freshwater eel</name>
    <name type="synonym">Muraena anguilla</name>
    <dbReference type="NCBI Taxonomy" id="7936"/>
    <lineage>
        <taxon>Eukaryota</taxon>
        <taxon>Metazoa</taxon>
        <taxon>Chordata</taxon>
        <taxon>Craniata</taxon>
        <taxon>Vertebrata</taxon>
        <taxon>Euteleostomi</taxon>
        <taxon>Actinopterygii</taxon>
        <taxon>Neopterygii</taxon>
        <taxon>Teleostei</taxon>
        <taxon>Anguilliformes</taxon>
        <taxon>Anguillidae</taxon>
        <taxon>Anguilla</taxon>
    </lineage>
</organism>
<dbReference type="EMBL" id="GBXM01001213">
    <property type="protein sequence ID" value="JAI07365.1"/>
    <property type="molecule type" value="Transcribed_RNA"/>
</dbReference>
<reference evidence="1" key="2">
    <citation type="journal article" date="2015" name="Fish Shellfish Immunol.">
        <title>Early steps in the European eel (Anguilla anguilla)-Vibrio vulnificus interaction in the gills: Role of the RtxA13 toxin.</title>
        <authorList>
            <person name="Callol A."/>
            <person name="Pajuelo D."/>
            <person name="Ebbesson L."/>
            <person name="Teles M."/>
            <person name="MacKenzie S."/>
            <person name="Amaro C."/>
        </authorList>
    </citation>
    <scope>NUCLEOTIDE SEQUENCE</scope>
</reference>
<name>A0A0E9XXJ6_ANGAN</name>
<proteinExistence type="predicted"/>